<dbReference type="PANTHER" id="PTHR43570:SF16">
    <property type="entry name" value="ALDEHYDE DEHYDROGENASE TYPE III, ISOFORM Q"/>
    <property type="match status" value="1"/>
</dbReference>
<name>A0ABX1J4D2_9PSEU</name>
<keyword evidence="8" id="KW-1185">Reference proteome</keyword>
<dbReference type="InterPro" id="IPR016160">
    <property type="entry name" value="Ald_DH_CS_CYS"/>
</dbReference>
<dbReference type="InterPro" id="IPR016162">
    <property type="entry name" value="Ald_DH_N"/>
</dbReference>
<feature type="domain" description="Aldehyde dehydrogenase" evidence="6">
    <location>
        <begin position="13"/>
        <end position="445"/>
    </location>
</feature>
<dbReference type="InterPro" id="IPR012394">
    <property type="entry name" value="Aldehyde_DH_NAD(P)"/>
</dbReference>
<comment type="caution">
    <text evidence="7">The sequence shown here is derived from an EMBL/GenBank/DDBJ whole genome shotgun (WGS) entry which is preliminary data.</text>
</comment>
<evidence type="ECO:0000313" key="7">
    <source>
        <dbReference type="EMBL" id="NKQ54221.1"/>
    </source>
</evidence>
<dbReference type="InterPro" id="IPR015590">
    <property type="entry name" value="Aldehyde_DH_dom"/>
</dbReference>
<proteinExistence type="inferred from homology"/>
<keyword evidence="2 3" id="KW-0560">Oxidoreductase</keyword>
<evidence type="ECO:0000256" key="1">
    <source>
        <dbReference type="ARBA" id="ARBA00009986"/>
    </source>
</evidence>
<dbReference type="CDD" id="cd07087">
    <property type="entry name" value="ALDH_F3-13-14_CALDH-like"/>
    <property type="match status" value="1"/>
</dbReference>
<protein>
    <recommendedName>
        <fullName evidence="3">Aldehyde dehydrogenase</fullName>
    </recommendedName>
</protein>
<evidence type="ECO:0000256" key="4">
    <source>
        <dbReference type="PROSITE-ProRule" id="PRU10007"/>
    </source>
</evidence>
<evidence type="ECO:0000256" key="5">
    <source>
        <dbReference type="RuleBase" id="RU003345"/>
    </source>
</evidence>
<evidence type="ECO:0000256" key="2">
    <source>
        <dbReference type="ARBA" id="ARBA00023002"/>
    </source>
</evidence>
<dbReference type="PIRSF" id="PIRSF036492">
    <property type="entry name" value="ALDH"/>
    <property type="match status" value="1"/>
</dbReference>
<dbReference type="Gene3D" id="3.40.605.10">
    <property type="entry name" value="Aldehyde Dehydrogenase, Chain A, domain 1"/>
    <property type="match status" value="1"/>
</dbReference>
<sequence length="473" mass="51317">MPPQTQVNGHVRDAARVATAEIDDAVGRLRQTFAEGRTRDLAWRTRQLRALERMLDECEDQIAGALAEDLGRPPAEAWLGDIASTKAEAVFARKNLRKWTKRRRTGLSLSNLPGRGWYQYEPLGVVLIIGPWNYPVYLSLGPLVGALAAGNCAVIKPSEHAPASSRLLTRLVPEYLDGDAVAVLEGEAEVTRQLLGQGFDHAFFTGGTEIGRIIMRTAAEHLTPVTLELGGKSPVIVTEDADIEVAARRVAWVKLMNSGQTCIAPDYVLVEHAVQKRFVSAVTDAMRQFRSDADQAAMRIVNSRQFDRLAGLLSATGGSVALGGGTDPAARAIEPTVVVDPAPDSALMSEEIFGPILPVLGVNSLDDALRFVNSRPKPLAVYLFSRSGRVREKVVSETSSGGVVVNHVAMHCLAPQLPFGGVGDSGMGAYHGRWGFETFSHRKAVLAKPSRPDPKLVYPPYTPGKLRLMKRFF</sequence>
<evidence type="ECO:0000313" key="8">
    <source>
        <dbReference type="Proteomes" id="UP000715441"/>
    </source>
</evidence>
<dbReference type="PANTHER" id="PTHR43570">
    <property type="entry name" value="ALDEHYDE DEHYDROGENASE"/>
    <property type="match status" value="1"/>
</dbReference>
<dbReference type="Pfam" id="PF00171">
    <property type="entry name" value="Aldedh"/>
    <property type="match status" value="1"/>
</dbReference>
<evidence type="ECO:0000256" key="3">
    <source>
        <dbReference type="PIRNR" id="PIRNR036492"/>
    </source>
</evidence>
<dbReference type="Proteomes" id="UP000715441">
    <property type="component" value="Unassembled WGS sequence"/>
</dbReference>
<dbReference type="InterPro" id="IPR029510">
    <property type="entry name" value="Ald_DH_CS_GLU"/>
</dbReference>
<dbReference type="PROSITE" id="PS00687">
    <property type="entry name" value="ALDEHYDE_DEHYDR_GLU"/>
    <property type="match status" value="1"/>
</dbReference>
<reference evidence="7 8" key="1">
    <citation type="submission" date="2020-04" db="EMBL/GenBank/DDBJ databases">
        <title>Novel species.</title>
        <authorList>
            <person name="Teo W.F.A."/>
            <person name="Lipun K."/>
            <person name="Srisuk N."/>
            <person name="Duangmal K."/>
        </authorList>
    </citation>
    <scope>NUCLEOTIDE SEQUENCE [LARGE SCALE GENOMIC DNA]</scope>
    <source>
        <strain evidence="7 8">K13G38</strain>
    </source>
</reference>
<organism evidence="7 8">
    <name type="scientific">Amycolatopsis acididurans</name>
    <dbReference type="NCBI Taxonomy" id="2724524"/>
    <lineage>
        <taxon>Bacteria</taxon>
        <taxon>Bacillati</taxon>
        <taxon>Actinomycetota</taxon>
        <taxon>Actinomycetes</taxon>
        <taxon>Pseudonocardiales</taxon>
        <taxon>Pseudonocardiaceae</taxon>
        <taxon>Amycolatopsis</taxon>
    </lineage>
</organism>
<accession>A0ABX1J4D2</accession>
<comment type="similarity">
    <text evidence="1 3 5">Belongs to the aldehyde dehydrogenase family.</text>
</comment>
<dbReference type="EMBL" id="JAAXLS010000008">
    <property type="protein sequence ID" value="NKQ54221.1"/>
    <property type="molecule type" value="Genomic_DNA"/>
</dbReference>
<dbReference type="Gene3D" id="3.40.309.10">
    <property type="entry name" value="Aldehyde Dehydrogenase, Chain A, domain 2"/>
    <property type="match status" value="1"/>
</dbReference>
<dbReference type="InterPro" id="IPR016161">
    <property type="entry name" value="Ald_DH/histidinol_DH"/>
</dbReference>
<dbReference type="InterPro" id="IPR016163">
    <property type="entry name" value="Ald_DH_C"/>
</dbReference>
<evidence type="ECO:0000259" key="6">
    <source>
        <dbReference type="Pfam" id="PF00171"/>
    </source>
</evidence>
<feature type="active site" evidence="4">
    <location>
        <position position="228"/>
    </location>
</feature>
<dbReference type="SUPFAM" id="SSF53720">
    <property type="entry name" value="ALDH-like"/>
    <property type="match status" value="1"/>
</dbReference>
<gene>
    <name evidence="7" type="ORF">HFP15_15135</name>
</gene>
<dbReference type="PROSITE" id="PS00070">
    <property type="entry name" value="ALDEHYDE_DEHYDR_CYS"/>
    <property type="match status" value="1"/>
</dbReference>